<dbReference type="Proteomes" id="UP000638732">
    <property type="component" value="Unassembled WGS sequence"/>
</dbReference>
<keyword evidence="3" id="KW-1185">Reference proteome</keyword>
<name>A0A965ZI20_9SPHI</name>
<organism evidence="2 3">
    <name type="scientific">Mucilaginibacter agri</name>
    <dbReference type="NCBI Taxonomy" id="2695265"/>
    <lineage>
        <taxon>Bacteria</taxon>
        <taxon>Pseudomonadati</taxon>
        <taxon>Bacteroidota</taxon>
        <taxon>Sphingobacteriia</taxon>
        <taxon>Sphingobacteriales</taxon>
        <taxon>Sphingobacteriaceae</taxon>
        <taxon>Mucilaginibacter</taxon>
    </lineage>
</organism>
<comment type="caution">
    <text evidence="2">The sequence shown here is derived from an EMBL/GenBank/DDBJ whole genome shotgun (WGS) entry which is preliminary data.</text>
</comment>
<dbReference type="PROSITE" id="PS51257">
    <property type="entry name" value="PROKAR_LIPOPROTEIN"/>
    <property type="match status" value="1"/>
</dbReference>
<evidence type="ECO:0008006" key="4">
    <source>
        <dbReference type="Google" id="ProtNLM"/>
    </source>
</evidence>
<evidence type="ECO:0000313" key="2">
    <source>
        <dbReference type="EMBL" id="NCD70097.1"/>
    </source>
</evidence>
<dbReference type="EMBL" id="WWEO01000042">
    <property type="protein sequence ID" value="NCD70097.1"/>
    <property type="molecule type" value="Genomic_DNA"/>
</dbReference>
<evidence type="ECO:0000256" key="1">
    <source>
        <dbReference type="SAM" id="SignalP"/>
    </source>
</evidence>
<feature type="signal peptide" evidence="1">
    <location>
        <begin position="1"/>
        <end position="20"/>
    </location>
</feature>
<accession>A0A965ZI20</accession>
<protein>
    <recommendedName>
        <fullName evidence="4">Lipoprotein</fullName>
    </recommendedName>
</protein>
<sequence length="176" mass="19414">MMKNTPYILTLMLAIIFVSACKDKPKPISKNITKTTVVVNNKKDSVINNPQKNYGNATISNPCTKLLLQNVQSTSSYKQIIAGKPASGISYTVNWVAATEPKIRTNGGKITNGIEVIVNETKDKTKSKIGSYIYNNEDAKLYYINTGNQYDLVTDVDSTGLKQIRNGCYWGVASHK</sequence>
<gene>
    <name evidence="2" type="ORF">GSY63_12075</name>
</gene>
<reference evidence="2" key="2">
    <citation type="submission" date="2020-10" db="EMBL/GenBank/DDBJ databases">
        <title>Mucilaginibacter sp. nov., isolated from soil.</title>
        <authorList>
            <person name="Jeon C.O."/>
        </authorList>
    </citation>
    <scope>NUCLEOTIDE SEQUENCE</scope>
    <source>
        <strain evidence="2">R11</strain>
    </source>
</reference>
<keyword evidence="1" id="KW-0732">Signal</keyword>
<feature type="chain" id="PRO_5036902306" description="Lipoprotein" evidence="1">
    <location>
        <begin position="21"/>
        <end position="176"/>
    </location>
</feature>
<proteinExistence type="predicted"/>
<evidence type="ECO:0000313" key="3">
    <source>
        <dbReference type="Proteomes" id="UP000638732"/>
    </source>
</evidence>
<dbReference type="AlphaFoldDB" id="A0A965ZI20"/>
<dbReference type="RefSeq" id="WP_166586062.1">
    <property type="nucleotide sequence ID" value="NZ_WWEO01000042.1"/>
</dbReference>
<reference evidence="2" key="1">
    <citation type="submission" date="2020-01" db="EMBL/GenBank/DDBJ databases">
        <authorList>
            <person name="Seo Y.L."/>
        </authorList>
    </citation>
    <scope>NUCLEOTIDE SEQUENCE</scope>
    <source>
        <strain evidence="2">R11</strain>
    </source>
</reference>